<dbReference type="PANTHER" id="PTHR43344">
    <property type="entry name" value="PHOSPHOSERINE PHOSPHATASE"/>
    <property type="match status" value="1"/>
</dbReference>
<reference evidence="5" key="1">
    <citation type="submission" date="2020-10" db="EMBL/GenBank/DDBJ databases">
        <authorList>
            <person name="Gilroy R."/>
        </authorList>
    </citation>
    <scope>NUCLEOTIDE SEQUENCE</scope>
    <source>
        <strain evidence="5">ChiGjej3B3-5194</strain>
    </source>
</reference>
<proteinExistence type="predicted"/>
<comment type="caution">
    <text evidence="5">The sequence shown here is derived from an EMBL/GenBank/DDBJ whole genome shotgun (WGS) entry which is preliminary data.</text>
</comment>
<sequence>MLNKQDVVVFDFDGTLSARDTTVEFAKYCFRHSARPWLYLPLMGVAAIVRLFNPGGVWWRQNMRRFLTADMVKKFAPDFIKQHKRERFGWARDQVAKEHADGRRVILVSASADYMIPHLVRDMKFDAVLCSRMDASRPWKYEFLCWGPNKVVAMDEWAKKNKIVPRVVRAYSDSRSDMPIMEIAGEQVWVDRKTGLRKSA</sequence>
<evidence type="ECO:0000256" key="1">
    <source>
        <dbReference type="ARBA" id="ARBA00022723"/>
    </source>
</evidence>
<organism evidence="5 6">
    <name type="scientific">Candidatus Enterousia intestinigallinarum</name>
    <dbReference type="NCBI Taxonomy" id="2840790"/>
    <lineage>
        <taxon>Bacteria</taxon>
        <taxon>Pseudomonadati</taxon>
        <taxon>Pseudomonadota</taxon>
        <taxon>Alphaproteobacteria</taxon>
        <taxon>Candidatus Enterousia</taxon>
    </lineage>
</organism>
<dbReference type="GO" id="GO:0046872">
    <property type="term" value="F:metal ion binding"/>
    <property type="evidence" value="ECO:0007669"/>
    <property type="project" value="UniProtKB-KW"/>
</dbReference>
<evidence type="ECO:0000256" key="3">
    <source>
        <dbReference type="ARBA" id="ARBA00022842"/>
    </source>
</evidence>
<dbReference type="InterPro" id="IPR036412">
    <property type="entry name" value="HAD-like_sf"/>
</dbReference>
<name>A0A9D1FFD5_9PROT</name>
<reference evidence="5" key="2">
    <citation type="journal article" date="2021" name="PeerJ">
        <title>Extensive microbial diversity within the chicken gut microbiome revealed by metagenomics and culture.</title>
        <authorList>
            <person name="Gilroy R."/>
            <person name="Ravi A."/>
            <person name="Getino M."/>
            <person name="Pursley I."/>
            <person name="Horton D.L."/>
            <person name="Alikhan N.F."/>
            <person name="Baker D."/>
            <person name="Gharbi K."/>
            <person name="Hall N."/>
            <person name="Watson M."/>
            <person name="Adriaenssens E.M."/>
            <person name="Foster-Nyarko E."/>
            <person name="Jarju S."/>
            <person name="Secka A."/>
            <person name="Antonio M."/>
            <person name="Oren A."/>
            <person name="Chaudhuri R.R."/>
            <person name="La Ragione R."/>
            <person name="Hildebrand F."/>
            <person name="Pallen M.J."/>
        </authorList>
    </citation>
    <scope>NUCLEOTIDE SEQUENCE</scope>
    <source>
        <strain evidence="5">ChiGjej3B3-5194</strain>
    </source>
</reference>
<evidence type="ECO:0000256" key="2">
    <source>
        <dbReference type="ARBA" id="ARBA00022801"/>
    </source>
</evidence>
<dbReference type="AlphaFoldDB" id="A0A9D1FFD5"/>
<dbReference type="Gene3D" id="1.20.1440.100">
    <property type="entry name" value="SG protein - dephosphorylation function"/>
    <property type="match status" value="1"/>
</dbReference>
<dbReference type="Proteomes" id="UP000886742">
    <property type="component" value="Unassembled WGS sequence"/>
</dbReference>
<keyword evidence="1" id="KW-0479">Metal-binding</keyword>
<accession>A0A9D1FFD5</accession>
<evidence type="ECO:0000313" key="6">
    <source>
        <dbReference type="Proteomes" id="UP000886742"/>
    </source>
</evidence>
<evidence type="ECO:0000313" key="5">
    <source>
        <dbReference type="EMBL" id="HIS70425.1"/>
    </source>
</evidence>
<dbReference type="Gene3D" id="3.40.50.1000">
    <property type="entry name" value="HAD superfamily/HAD-like"/>
    <property type="match status" value="1"/>
</dbReference>
<dbReference type="InterPro" id="IPR023214">
    <property type="entry name" value="HAD_sf"/>
</dbReference>
<dbReference type="PANTHER" id="PTHR43344:SF13">
    <property type="entry name" value="PHOSPHATASE RV3661-RELATED"/>
    <property type="match status" value="1"/>
</dbReference>
<dbReference type="SUPFAM" id="SSF56784">
    <property type="entry name" value="HAD-like"/>
    <property type="match status" value="1"/>
</dbReference>
<dbReference type="InterPro" id="IPR050582">
    <property type="entry name" value="HAD-like_SerB"/>
</dbReference>
<feature type="transmembrane region" description="Helical" evidence="4">
    <location>
        <begin position="37"/>
        <end position="59"/>
    </location>
</feature>
<evidence type="ECO:0000256" key="4">
    <source>
        <dbReference type="SAM" id="Phobius"/>
    </source>
</evidence>
<keyword evidence="4" id="KW-0472">Membrane</keyword>
<gene>
    <name evidence="5" type="ORF">IAD02_00340</name>
</gene>
<keyword evidence="3" id="KW-0460">Magnesium</keyword>
<keyword evidence="2" id="KW-0378">Hydrolase</keyword>
<keyword evidence="4" id="KW-0812">Transmembrane</keyword>
<dbReference type="EMBL" id="DVJI01000002">
    <property type="protein sequence ID" value="HIS70425.1"/>
    <property type="molecule type" value="Genomic_DNA"/>
</dbReference>
<dbReference type="Pfam" id="PF12710">
    <property type="entry name" value="HAD"/>
    <property type="match status" value="1"/>
</dbReference>
<keyword evidence="4" id="KW-1133">Transmembrane helix</keyword>
<protein>
    <submittedName>
        <fullName evidence="5">HAD-IB family phosphatase</fullName>
    </submittedName>
</protein>
<dbReference type="NCBIfam" id="TIGR01488">
    <property type="entry name" value="HAD-SF-IB"/>
    <property type="match status" value="1"/>
</dbReference>
<dbReference type="GO" id="GO:0016787">
    <property type="term" value="F:hydrolase activity"/>
    <property type="evidence" value="ECO:0007669"/>
    <property type="project" value="UniProtKB-KW"/>
</dbReference>